<feature type="region of interest" description="Disordered" evidence="1">
    <location>
        <begin position="66"/>
        <end position="91"/>
    </location>
</feature>
<gene>
    <name evidence="2" type="ORF">Acr_00g0043840</name>
</gene>
<sequence>MALYGGEAPSLAKARSPPSIWLLPRYSRGRLSYFQAQMAVKSARVFCFAKGEEDFGKFAGQPLRHLKRGNPVNDETMQDHKRGKLKTHDDG</sequence>
<accession>A0A7J0DIP0</accession>
<dbReference type="AlphaFoldDB" id="A0A7J0DIP0"/>
<proteinExistence type="predicted"/>
<dbReference type="Proteomes" id="UP000585474">
    <property type="component" value="Unassembled WGS sequence"/>
</dbReference>
<evidence type="ECO:0000256" key="1">
    <source>
        <dbReference type="SAM" id="MobiDB-lite"/>
    </source>
</evidence>
<name>A0A7J0DIP0_9ERIC</name>
<dbReference type="EMBL" id="BJWL01000241">
    <property type="protein sequence ID" value="GFS36079.1"/>
    <property type="molecule type" value="Genomic_DNA"/>
</dbReference>
<protein>
    <submittedName>
        <fullName evidence="2">Uncharacterized protein</fullName>
    </submittedName>
</protein>
<evidence type="ECO:0000313" key="3">
    <source>
        <dbReference type="Proteomes" id="UP000585474"/>
    </source>
</evidence>
<evidence type="ECO:0000313" key="2">
    <source>
        <dbReference type="EMBL" id="GFS36079.1"/>
    </source>
</evidence>
<keyword evidence="3" id="KW-1185">Reference proteome</keyword>
<organism evidence="2 3">
    <name type="scientific">Actinidia rufa</name>
    <dbReference type="NCBI Taxonomy" id="165716"/>
    <lineage>
        <taxon>Eukaryota</taxon>
        <taxon>Viridiplantae</taxon>
        <taxon>Streptophyta</taxon>
        <taxon>Embryophyta</taxon>
        <taxon>Tracheophyta</taxon>
        <taxon>Spermatophyta</taxon>
        <taxon>Magnoliopsida</taxon>
        <taxon>eudicotyledons</taxon>
        <taxon>Gunneridae</taxon>
        <taxon>Pentapetalae</taxon>
        <taxon>asterids</taxon>
        <taxon>Ericales</taxon>
        <taxon>Actinidiaceae</taxon>
        <taxon>Actinidia</taxon>
    </lineage>
</organism>
<comment type="caution">
    <text evidence="2">The sequence shown here is derived from an EMBL/GenBank/DDBJ whole genome shotgun (WGS) entry which is preliminary data.</text>
</comment>
<reference evidence="3" key="1">
    <citation type="submission" date="2019-07" db="EMBL/GenBank/DDBJ databases">
        <title>De Novo Assembly of kiwifruit Actinidia rufa.</title>
        <authorList>
            <person name="Sugita-Konishi S."/>
            <person name="Sato K."/>
            <person name="Mori E."/>
            <person name="Abe Y."/>
            <person name="Kisaki G."/>
            <person name="Hamano K."/>
            <person name="Suezawa K."/>
            <person name="Otani M."/>
            <person name="Fukuda T."/>
            <person name="Manabe T."/>
            <person name="Gomi K."/>
            <person name="Tabuchi M."/>
            <person name="Akimitsu K."/>
            <person name="Kataoka I."/>
        </authorList>
    </citation>
    <scope>NUCLEOTIDE SEQUENCE [LARGE SCALE GENOMIC DNA]</scope>
    <source>
        <strain evidence="3">cv. Fuchu</strain>
    </source>
</reference>